<feature type="domain" description="Hydantoinase B/oxoprolinase" evidence="3">
    <location>
        <begin position="625"/>
        <end position="1112"/>
    </location>
</feature>
<dbReference type="GO" id="GO:0005829">
    <property type="term" value="C:cytosol"/>
    <property type="evidence" value="ECO:0007669"/>
    <property type="project" value="TreeGrafter"/>
</dbReference>
<evidence type="ECO:0000259" key="4">
    <source>
        <dbReference type="Pfam" id="PF05378"/>
    </source>
</evidence>
<feature type="domain" description="Hydantoinase/oxoprolinase N-terminal" evidence="4">
    <location>
        <begin position="3"/>
        <end position="163"/>
    </location>
</feature>
<gene>
    <name evidence="6" type="ORF">C6V80_09225</name>
    <name evidence="7" type="ORF">EDC58_1543</name>
</gene>
<dbReference type="RefSeq" id="WP_123352931.1">
    <property type="nucleotide sequence ID" value="NZ_CP027432.2"/>
</dbReference>
<evidence type="ECO:0000313" key="8">
    <source>
        <dbReference type="Proteomes" id="UP000272781"/>
    </source>
</evidence>
<dbReference type="GO" id="GO:0006749">
    <property type="term" value="P:glutathione metabolic process"/>
    <property type="evidence" value="ECO:0007669"/>
    <property type="project" value="TreeGrafter"/>
</dbReference>
<keyword evidence="9" id="KW-1185">Reference proteome</keyword>
<sequence>MLKIAIDRGGTFTDIYAVYKNRVIVKKILSESPFYEDSNTQAIKEVFDELGEEFDLSKIEWIRLGTTVGTNALLEGKGADVTFVVTKGFGDLLEIRDQRREDLFALNIKKPKPLYKKVIEIDERVMPGGRVEKELEKEIEFDENVAVLFLHSYEYPEHEKKIKAKSISRSHEVYPIINAVYRGDTTVIDAYLTPVIKEYVAKIKKNLGENIYFMKSDGGLCGADEFRGANSILSGPAGGVVALKTIYKDKALIGFDMGGTSTDVSRFDGEIELKYFDKIAGHYISYPMVDIHTVAAGGGSRLFYKDGMFLVGPESSGSNPGPLCYGRDGYLSITDANAVTGRIDVENFPKIFGKSGKEPLDIEASKREFEEIAKKVGKSIEEVAEAFLDVANENMANAIKEITVKKGFNPSEHVLCSFGGAGAQHAVGVARKLGIKEIFIHAQSGILSAYGIANADITKSETIVVEKEIEEVDFEKLFEGADERKVFLKYKNTNTAIEVEYKKDFLEEFKAKYKRMFGFLLDSEIIVESIKKVYVKKSESIKRARIKSAKMKPFKQKEIFLNGKWQKADVYKDIFAGNVIKGPALILQNTSTILLDEGSIAEINEYGDITIKLKDIKETALLKEAKLSLYANRLKFIATKMGDILKKTAMSANIKEREDFSCAIFDKEGNLITNAPHIPVHLGSMSAVVKSIIKKHEIKEATYISNAPYEGGSHLPDITVVTPYFKDGELIFWVASRGHHADIGGVVPGSMPPFSKTLQEEGAVIESFEIVEDGEFKEEKIRDILKSAGARKIEENISDIKAQIAANMAGIEELKRLDIKEMLWFFEEIKKISAGKVEKFFENLKEVSATEYLDNGAIIKFRAYRDEKIVFDFRGSSPELFGNQNLPFSVLRSAVMYSIRVMLNEDIPLNEGILENIEIKVDENSILNPSKEAAVVGGNVTTSQRIVDVIFKAFEVVAASQGCMNNVIFGNENFGYYETIGGGAGAGDGFDGAGGVHTHMTNTKITDVEVIERRYPVMIKEFSIRKNSGGDGKYRGGDGLKRVYKFLEDVEVNLLTERRVFAPYGLKGGSEGKKGENLLLRNGKIYNLTGKNSFKAQKGDELIIKTPGGGGYLTKNSK</sequence>
<dbReference type="Proteomes" id="UP000298805">
    <property type="component" value="Chromosome"/>
</dbReference>
<evidence type="ECO:0000259" key="3">
    <source>
        <dbReference type="Pfam" id="PF02538"/>
    </source>
</evidence>
<feature type="domain" description="Hydantoinase A/oxoprolinase" evidence="2">
    <location>
        <begin position="182"/>
        <end position="459"/>
    </location>
</feature>
<dbReference type="Proteomes" id="UP000272781">
    <property type="component" value="Unassembled WGS sequence"/>
</dbReference>
<dbReference type="InterPro" id="IPR045079">
    <property type="entry name" value="Oxoprolinase-like"/>
</dbReference>
<comment type="similarity">
    <text evidence="1">Belongs to the oxoprolinase family.</text>
</comment>
<evidence type="ECO:0000259" key="2">
    <source>
        <dbReference type="Pfam" id="PF01968"/>
    </source>
</evidence>
<evidence type="ECO:0000259" key="5">
    <source>
        <dbReference type="Pfam" id="PF19278"/>
    </source>
</evidence>
<feature type="domain" description="Acetophenone carboxylase-like C-terminal" evidence="5">
    <location>
        <begin position="554"/>
        <end position="606"/>
    </location>
</feature>
<dbReference type="AlphaFoldDB" id="A0AAJ4RBP1"/>
<dbReference type="PANTHER" id="PTHR11365:SF2">
    <property type="entry name" value="5-OXOPROLINASE"/>
    <property type="match status" value="1"/>
</dbReference>
<evidence type="ECO:0000256" key="1">
    <source>
        <dbReference type="ARBA" id="ARBA00010403"/>
    </source>
</evidence>
<protein>
    <submittedName>
        <fullName evidence="6 7">5-oxoprolinase</fullName>
    </submittedName>
</protein>
<reference evidence="6" key="3">
    <citation type="submission" date="2019-06" db="EMBL/GenBank/DDBJ databases">
        <title>A comparative analysis of the Nautiliaceae.</title>
        <authorList>
            <person name="Grosche A."/>
            <person name="Smedile F."/>
            <person name="Vetriani C."/>
        </authorList>
    </citation>
    <scope>NUCLEOTIDE SEQUENCE</scope>
    <source>
        <strain evidence="6">TB6</strain>
    </source>
</reference>
<dbReference type="InterPro" id="IPR003692">
    <property type="entry name" value="Hydantoinase_B"/>
</dbReference>
<evidence type="ECO:0000313" key="6">
    <source>
        <dbReference type="EMBL" id="QCI29129.1"/>
    </source>
</evidence>
<proteinExistence type="inferred from homology"/>
<dbReference type="EMBL" id="CP027432">
    <property type="protein sequence ID" value="QCI29129.1"/>
    <property type="molecule type" value="Genomic_DNA"/>
</dbReference>
<dbReference type="Pfam" id="PF01968">
    <property type="entry name" value="Hydantoinase_A"/>
    <property type="match status" value="1"/>
</dbReference>
<reference evidence="7 8" key="2">
    <citation type="submission" date="2018-11" db="EMBL/GenBank/DDBJ databases">
        <title>Genomic Encyclopedia of Type Strains, Phase IV (KMG-IV): sequencing the most valuable type-strain genomes for metagenomic binning, comparative biology and taxonomic classification.</title>
        <authorList>
            <person name="Goeker M."/>
        </authorList>
    </citation>
    <scope>NUCLEOTIDE SEQUENCE [LARGE SCALE GENOMIC DNA]</scope>
    <source>
        <strain evidence="7 8">DSM 27783</strain>
    </source>
</reference>
<dbReference type="InterPro" id="IPR002821">
    <property type="entry name" value="Hydantoinase_A"/>
</dbReference>
<name>A0AAJ4RBP1_9BACT</name>
<accession>A0AAJ4RBP1</accession>
<evidence type="ECO:0000313" key="7">
    <source>
        <dbReference type="EMBL" id="ROR39052.1"/>
    </source>
</evidence>
<dbReference type="EMBL" id="RJVK01000004">
    <property type="protein sequence ID" value="ROR39052.1"/>
    <property type="molecule type" value="Genomic_DNA"/>
</dbReference>
<evidence type="ECO:0000313" key="9">
    <source>
        <dbReference type="Proteomes" id="UP000298805"/>
    </source>
</evidence>
<dbReference type="InterPro" id="IPR049517">
    <property type="entry name" value="ACX-like_C"/>
</dbReference>
<reference evidence="9" key="1">
    <citation type="submission" date="2018-03" db="EMBL/GenBank/DDBJ databases">
        <title>A comparative analysis of the Nautiliaceae.</title>
        <authorList>
            <person name="Grosche A."/>
            <person name="Smedile F."/>
            <person name="Vetriani C."/>
        </authorList>
    </citation>
    <scope>NUCLEOTIDE SEQUENCE [LARGE SCALE GENOMIC DNA]</scope>
    <source>
        <strain evidence="9">TB6</strain>
    </source>
</reference>
<dbReference type="GO" id="GO:0017168">
    <property type="term" value="F:5-oxoprolinase (ATP-hydrolyzing) activity"/>
    <property type="evidence" value="ECO:0007669"/>
    <property type="project" value="TreeGrafter"/>
</dbReference>
<dbReference type="InterPro" id="IPR008040">
    <property type="entry name" value="Hydant_A_N"/>
</dbReference>
<dbReference type="Pfam" id="PF19278">
    <property type="entry name" value="Hydant_A_C"/>
    <property type="match status" value="1"/>
</dbReference>
<dbReference type="PANTHER" id="PTHR11365">
    <property type="entry name" value="5-OXOPROLINASE RELATED"/>
    <property type="match status" value="1"/>
</dbReference>
<organism evidence="7 8">
    <name type="scientific">Caminibacter pacificus</name>
    <dbReference type="NCBI Taxonomy" id="1424653"/>
    <lineage>
        <taxon>Bacteria</taxon>
        <taxon>Pseudomonadati</taxon>
        <taxon>Campylobacterota</taxon>
        <taxon>Epsilonproteobacteria</taxon>
        <taxon>Nautiliales</taxon>
        <taxon>Nautiliaceae</taxon>
        <taxon>Caminibacter</taxon>
    </lineage>
</organism>
<dbReference type="Pfam" id="PF05378">
    <property type="entry name" value="Hydant_A_N"/>
    <property type="match status" value="1"/>
</dbReference>
<dbReference type="Pfam" id="PF02538">
    <property type="entry name" value="Hydantoinase_B"/>
    <property type="match status" value="1"/>
</dbReference>